<dbReference type="Proteomes" id="UP000887565">
    <property type="component" value="Unplaced"/>
</dbReference>
<name>A0A915JRA8_ROMCU</name>
<dbReference type="WBParaSite" id="nRc.2.0.1.t28810-RA">
    <property type="protein sequence ID" value="nRc.2.0.1.t28810-RA"/>
    <property type="gene ID" value="nRc.2.0.1.g28810"/>
</dbReference>
<accession>A0A915JRA8</accession>
<organism evidence="1 2">
    <name type="scientific">Romanomermis culicivorax</name>
    <name type="common">Nematode worm</name>
    <dbReference type="NCBI Taxonomy" id="13658"/>
    <lineage>
        <taxon>Eukaryota</taxon>
        <taxon>Metazoa</taxon>
        <taxon>Ecdysozoa</taxon>
        <taxon>Nematoda</taxon>
        <taxon>Enoplea</taxon>
        <taxon>Dorylaimia</taxon>
        <taxon>Mermithida</taxon>
        <taxon>Mermithoidea</taxon>
        <taxon>Mermithidae</taxon>
        <taxon>Romanomermis</taxon>
    </lineage>
</organism>
<evidence type="ECO:0000313" key="1">
    <source>
        <dbReference type="Proteomes" id="UP000887565"/>
    </source>
</evidence>
<protein>
    <submittedName>
        <fullName evidence="2">Uncharacterized protein</fullName>
    </submittedName>
</protein>
<keyword evidence="1" id="KW-1185">Reference proteome</keyword>
<reference evidence="2" key="1">
    <citation type="submission" date="2022-11" db="UniProtKB">
        <authorList>
            <consortium name="WormBaseParasite"/>
        </authorList>
    </citation>
    <scope>IDENTIFICATION</scope>
</reference>
<sequence length="116" mass="13108">YVTFKDVKNATVKKVPKNRTYEIFLLCLPLTTHCDVKFAFAITGFDVLRIVSKNFTANIFLCHSTLTPFFGAVIRFVQQFMLDVFVAGAEAEPWLAAPGLGKNPWNTRTLPIYFNA</sequence>
<dbReference type="AlphaFoldDB" id="A0A915JRA8"/>
<proteinExistence type="predicted"/>
<evidence type="ECO:0000313" key="2">
    <source>
        <dbReference type="WBParaSite" id="nRc.2.0.1.t28810-RA"/>
    </source>
</evidence>